<protein>
    <submittedName>
        <fullName evidence="3">Uncharacterized protein LOC113207335</fullName>
    </submittedName>
</protein>
<dbReference type="Gene3D" id="3.80.10.10">
    <property type="entry name" value="Ribonuclease Inhibitor"/>
    <property type="match status" value="1"/>
</dbReference>
<name>A0A6J1SF58_FRAOC</name>
<dbReference type="RefSeq" id="XP_026279642.1">
    <property type="nucleotide sequence ID" value="XM_026423857.2"/>
</dbReference>
<sequence>MAAQSSKLSIEQLPDDVLLEIMRHLGRQDIFTCRLVCKKLGALALHPDVWRQRGLHLQFPSEFVWACPVLRLAPCLDWLVAELPTEGCQLAYTITRCAVSCLNLDVQPSGSTHAAAMIRNQEALGRLRDLEVSMPPSPSAVLLGTTALASGLEKLTVTGIVHCAPNTMASVLQHRAACTPSLKYFSCERSTSEADPFVHFVLATHAATLEDVNLDSCCHSDERGCPYSAATVPLLAEIVNLRSLECPLLPGLEALAARESLTTLIINVCESPERPAVMGAWQLLRRAKQLRDVTLIYMAPLDSGVADVGGEPLVRALVSSGPSRLESLTMVTTGSFDSPEQRLSLLRPVLGVLPSLPALRTLHLDDVSDELLSGITPDAVPALERLVLRPLGAARPVPRHCAHAWLHKDAVKKLSIGIPSLQFLVVPSVPKNCPGDRLCDACALDCDCDVRQWVIKDSQVGSGVGCYPCTLMQRNKCE</sequence>
<keyword evidence="2" id="KW-1185">Reference proteome</keyword>
<dbReference type="Proteomes" id="UP000504606">
    <property type="component" value="Unplaced"/>
</dbReference>
<accession>A0A6J1SF58</accession>
<dbReference type="SMART" id="SM00256">
    <property type="entry name" value="FBOX"/>
    <property type="match status" value="1"/>
</dbReference>
<dbReference type="InterPro" id="IPR036047">
    <property type="entry name" value="F-box-like_dom_sf"/>
</dbReference>
<reference evidence="3" key="1">
    <citation type="submission" date="2025-08" db="UniProtKB">
        <authorList>
            <consortium name="RefSeq"/>
        </authorList>
    </citation>
    <scope>IDENTIFICATION</scope>
    <source>
        <tissue evidence="3">Whole organism</tissue>
    </source>
</reference>
<dbReference type="Pfam" id="PF12937">
    <property type="entry name" value="F-box-like"/>
    <property type="match status" value="1"/>
</dbReference>
<dbReference type="OrthoDB" id="3211970at2759"/>
<dbReference type="KEGG" id="foc:113207335"/>
<evidence type="ECO:0000313" key="2">
    <source>
        <dbReference type="Proteomes" id="UP000504606"/>
    </source>
</evidence>
<evidence type="ECO:0000313" key="3">
    <source>
        <dbReference type="RefSeq" id="XP_026279642.1"/>
    </source>
</evidence>
<organism evidence="2 3">
    <name type="scientific">Frankliniella occidentalis</name>
    <name type="common">Western flower thrips</name>
    <name type="synonym">Euthrips occidentalis</name>
    <dbReference type="NCBI Taxonomy" id="133901"/>
    <lineage>
        <taxon>Eukaryota</taxon>
        <taxon>Metazoa</taxon>
        <taxon>Ecdysozoa</taxon>
        <taxon>Arthropoda</taxon>
        <taxon>Hexapoda</taxon>
        <taxon>Insecta</taxon>
        <taxon>Pterygota</taxon>
        <taxon>Neoptera</taxon>
        <taxon>Paraneoptera</taxon>
        <taxon>Thysanoptera</taxon>
        <taxon>Terebrantia</taxon>
        <taxon>Thripoidea</taxon>
        <taxon>Thripidae</taxon>
        <taxon>Frankliniella</taxon>
    </lineage>
</organism>
<dbReference type="GeneID" id="113207335"/>
<dbReference type="Gene3D" id="1.20.1280.50">
    <property type="match status" value="1"/>
</dbReference>
<evidence type="ECO:0000259" key="1">
    <source>
        <dbReference type="PROSITE" id="PS50181"/>
    </source>
</evidence>
<proteinExistence type="predicted"/>
<dbReference type="SUPFAM" id="SSF81383">
    <property type="entry name" value="F-box domain"/>
    <property type="match status" value="1"/>
</dbReference>
<dbReference type="AlphaFoldDB" id="A0A6J1SF58"/>
<dbReference type="PROSITE" id="PS50181">
    <property type="entry name" value="FBOX"/>
    <property type="match status" value="1"/>
</dbReference>
<dbReference type="InterPro" id="IPR032675">
    <property type="entry name" value="LRR_dom_sf"/>
</dbReference>
<feature type="domain" description="F-box" evidence="1">
    <location>
        <begin position="7"/>
        <end position="53"/>
    </location>
</feature>
<gene>
    <name evidence="3" type="primary">LOC113207335</name>
</gene>
<dbReference type="InterPro" id="IPR001810">
    <property type="entry name" value="F-box_dom"/>
</dbReference>